<evidence type="ECO:0000256" key="9">
    <source>
        <dbReference type="PIRSR" id="PIRSR036894-2"/>
    </source>
</evidence>
<dbReference type="GO" id="GO:0004476">
    <property type="term" value="F:mannose-6-phosphate isomerase activity"/>
    <property type="evidence" value="ECO:0007669"/>
    <property type="project" value="UniProtKB-UniRule"/>
</dbReference>
<feature type="binding site" evidence="8">
    <location>
        <position position="98"/>
    </location>
    <ligand>
        <name>Zn(2+)</name>
        <dbReference type="ChEBI" id="CHEBI:29105"/>
    </ligand>
</feature>
<dbReference type="InterPro" id="IPR001250">
    <property type="entry name" value="Man6P_Isoase-1"/>
</dbReference>
<dbReference type="CDD" id="cd07010">
    <property type="entry name" value="cupin_PMI_type_I_N_bac"/>
    <property type="match status" value="1"/>
</dbReference>
<dbReference type="InterPro" id="IPR046457">
    <property type="entry name" value="PMI_typeI_cat"/>
</dbReference>
<comment type="caution">
    <text evidence="12">The sequence shown here is derived from an EMBL/GenBank/DDBJ whole genome shotgun (WGS) entry which is preliminary data.</text>
</comment>
<dbReference type="PIRSF" id="PIRSF036894">
    <property type="entry name" value="PMI_Firm_short"/>
    <property type="match status" value="1"/>
</dbReference>
<dbReference type="AlphaFoldDB" id="A0A9J6RC29"/>
<comment type="cofactor">
    <cofactor evidence="8">
        <name>Zn(2+)</name>
        <dbReference type="ChEBI" id="CHEBI:29105"/>
    </cofactor>
    <text evidence="8">Binds 1 zinc ion per subunit.</text>
</comment>
<evidence type="ECO:0000256" key="8">
    <source>
        <dbReference type="PIRSR" id="PIRSR036894-1"/>
    </source>
</evidence>
<dbReference type="Pfam" id="PF20511">
    <property type="entry name" value="PMI_typeI_cat"/>
    <property type="match status" value="1"/>
</dbReference>
<name>A0A9J6RC29_9BACI</name>
<gene>
    <name evidence="12" type="primary">manA</name>
    <name evidence="12" type="ORF">OWO01_07750</name>
</gene>
<dbReference type="Proteomes" id="UP001084197">
    <property type="component" value="Unassembled WGS sequence"/>
</dbReference>
<feature type="domain" description="Phosphomannose isomerase type I catalytic" evidence="10">
    <location>
        <begin position="7"/>
        <end position="107"/>
    </location>
</feature>
<dbReference type="InterPro" id="IPR011051">
    <property type="entry name" value="RmlC_Cupin_sf"/>
</dbReference>
<reference evidence="12" key="1">
    <citation type="submission" date="2022-11" db="EMBL/GenBank/DDBJ databases">
        <title>WGS of Natronobacillus azotifigens 24KS-1, an anaerobic diazotrophic haloalkaliphile from soda-rich habitats.</title>
        <authorList>
            <person name="Sorokin D.Y."/>
            <person name="Merkel A.Y."/>
        </authorList>
    </citation>
    <scope>NUCLEOTIDE SEQUENCE</scope>
    <source>
        <strain evidence="12">24KS-1</strain>
    </source>
</reference>
<feature type="binding site" evidence="8">
    <location>
        <position position="173"/>
    </location>
    <ligand>
        <name>Zn(2+)</name>
        <dbReference type="ChEBI" id="CHEBI:29105"/>
    </ligand>
</feature>
<feature type="domain" description="Mannose-6-phosphate isomerase cupin" evidence="11">
    <location>
        <begin position="241"/>
        <end position="315"/>
    </location>
</feature>
<comment type="similarity">
    <text evidence="2 7">Belongs to the mannose-6-phosphate isomerase type 1 family.</text>
</comment>
<feature type="binding site" evidence="8">
    <location>
        <position position="116"/>
    </location>
    <ligand>
        <name>Zn(2+)</name>
        <dbReference type="ChEBI" id="CHEBI:29105"/>
    </ligand>
</feature>
<evidence type="ECO:0000256" key="5">
    <source>
        <dbReference type="ARBA" id="ARBA00022833"/>
    </source>
</evidence>
<dbReference type="PANTHER" id="PTHR42742">
    <property type="entry name" value="TRANSCRIPTIONAL REPRESSOR MPRA"/>
    <property type="match status" value="1"/>
</dbReference>
<keyword evidence="4 7" id="KW-0479">Metal-binding</keyword>
<dbReference type="Gene3D" id="2.60.120.10">
    <property type="entry name" value="Jelly Rolls"/>
    <property type="match status" value="2"/>
</dbReference>
<keyword evidence="5 7" id="KW-0862">Zinc</keyword>
<keyword evidence="13" id="KW-1185">Reference proteome</keyword>
<evidence type="ECO:0000313" key="13">
    <source>
        <dbReference type="Proteomes" id="UP001084197"/>
    </source>
</evidence>
<evidence type="ECO:0000256" key="2">
    <source>
        <dbReference type="ARBA" id="ARBA00010772"/>
    </source>
</evidence>
<dbReference type="SUPFAM" id="SSF51182">
    <property type="entry name" value="RmlC-like cupins"/>
    <property type="match status" value="1"/>
</dbReference>
<evidence type="ECO:0000256" key="4">
    <source>
        <dbReference type="ARBA" id="ARBA00022723"/>
    </source>
</evidence>
<dbReference type="RefSeq" id="WP_268779872.1">
    <property type="nucleotide sequence ID" value="NZ_JAPRAT010000012.1"/>
</dbReference>
<evidence type="ECO:0000256" key="1">
    <source>
        <dbReference type="ARBA" id="ARBA00000757"/>
    </source>
</evidence>
<keyword evidence="6 7" id="KW-0413">Isomerase</keyword>
<protein>
    <recommendedName>
        <fullName evidence="3 7">Mannose-6-phosphate isomerase</fullName>
        <ecNumber evidence="3 7">5.3.1.8</ecNumber>
    </recommendedName>
</protein>
<sequence length="318" mass="36364">MYSEPIFLEPEFKQRIWGGTKLRDYFDYNIPSNITGECWGISAHKNGPSTLKNGPLKGKKLNDVWRENRELFANEQGDTFPLLVKILDANDDLSVQVHPDDEYANQHEHGDLGKTECWYVIDCEVDSHLIVGHHAKTKEEFIAKVESGHWDSLLRKIAIKPGDFFYVPSGTIHAIGKGALILETQQSSDTTYRVYDYDRTDKEGNKRELHVKKSIDVSTIPHVEPNLEQKVIKQEGLVYKMLVSEKYFTVYHYSLAGSVKMNRDYRYLLMSVFKGNGSVIIEGKEFPFCKGDHFIIPSTINEFELNGETELIVSHTTA</sequence>
<organism evidence="12 13">
    <name type="scientific">Natronobacillus azotifigens</name>
    <dbReference type="NCBI Taxonomy" id="472978"/>
    <lineage>
        <taxon>Bacteria</taxon>
        <taxon>Bacillati</taxon>
        <taxon>Bacillota</taxon>
        <taxon>Bacilli</taxon>
        <taxon>Bacillales</taxon>
        <taxon>Bacillaceae</taxon>
        <taxon>Natronobacillus</taxon>
    </lineage>
</organism>
<evidence type="ECO:0000256" key="6">
    <source>
        <dbReference type="ARBA" id="ARBA00023235"/>
    </source>
</evidence>
<accession>A0A9J6RC29</accession>
<evidence type="ECO:0000313" key="12">
    <source>
        <dbReference type="EMBL" id="MCZ0703103.1"/>
    </source>
</evidence>
<dbReference type="InterPro" id="IPR049071">
    <property type="entry name" value="MPI_cupin_dom"/>
</dbReference>
<evidence type="ECO:0000259" key="10">
    <source>
        <dbReference type="Pfam" id="PF20511"/>
    </source>
</evidence>
<proteinExistence type="inferred from homology"/>
<feature type="active site" evidence="9">
    <location>
        <position position="193"/>
    </location>
</feature>
<evidence type="ECO:0000259" key="11">
    <source>
        <dbReference type="Pfam" id="PF21621"/>
    </source>
</evidence>
<comment type="catalytic activity">
    <reaction evidence="1 7">
        <text>D-mannose 6-phosphate = D-fructose 6-phosphate</text>
        <dbReference type="Rhea" id="RHEA:12356"/>
        <dbReference type="ChEBI" id="CHEBI:58735"/>
        <dbReference type="ChEBI" id="CHEBI:61527"/>
        <dbReference type="EC" id="5.3.1.8"/>
    </reaction>
</comment>
<evidence type="ECO:0000256" key="7">
    <source>
        <dbReference type="PIRNR" id="PIRNR036894"/>
    </source>
</evidence>
<dbReference type="Pfam" id="PF21621">
    <property type="entry name" value="MPI_cupin_dom"/>
    <property type="match status" value="1"/>
</dbReference>
<evidence type="ECO:0000256" key="3">
    <source>
        <dbReference type="ARBA" id="ARBA00011956"/>
    </source>
</evidence>
<dbReference type="GO" id="GO:0008270">
    <property type="term" value="F:zinc ion binding"/>
    <property type="evidence" value="ECO:0007669"/>
    <property type="project" value="UniProtKB-UniRule"/>
</dbReference>
<dbReference type="GO" id="GO:0005975">
    <property type="term" value="P:carbohydrate metabolic process"/>
    <property type="evidence" value="ECO:0007669"/>
    <property type="project" value="UniProtKB-UniRule"/>
</dbReference>
<dbReference type="NCBIfam" id="TIGR00218">
    <property type="entry name" value="manA"/>
    <property type="match status" value="1"/>
</dbReference>
<dbReference type="InterPro" id="IPR051804">
    <property type="entry name" value="Carb_Metab_Reg_Kinase/Isom"/>
</dbReference>
<dbReference type="InterPro" id="IPR014628">
    <property type="entry name" value="Man6P_isomerase_Firm_short"/>
</dbReference>
<dbReference type="EC" id="5.3.1.8" evidence="3 7"/>
<dbReference type="PANTHER" id="PTHR42742:SF3">
    <property type="entry name" value="FRUCTOKINASE"/>
    <property type="match status" value="1"/>
</dbReference>
<dbReference type="EMBL" id="JAPRAT010000012">
    <property type="protein sequence ID" value="MCZ0703103.1"/>
    <property type="molecule type" value="Genomic_DNA"/>
</dbReference>
<dbReference type="InterPro" id="IPR014710">
    <property type="entry name" value="RmlC-like_jellyroll"/>
</dbReference>